<evidence type="ECO:0008006" key="9">
    <source>
        <dbReference type="Google" id="ProtNLM"/>
    </source>
</evidence>
<dbReference type="PANTHER" id="PTHR14939">
    <property type="entry name" value="F-BOX ONLY PROTEIN 22"/>
    <property type="match status" value="1"/>
</dbReference>
<dbReference type="InterPro" id="IPR016741">
    <property type="entry name" value="UCP018953"/>
</dbReference>
<evidence type="ECO:0000256" key="2">
    <source>
        <dbReference type="ARBA" id="ARBA00022475"/>
    </source>
</evidence>
<dbReference type="PIRSF" id="PIRSF018953">
    <property type="entry name" value="UCP018953"/>
    <property type="match status" value="1"/>
</dbReference>
<dbReference type="AlphaFoldDB" id="A0A6B1F6J2"/>
<dbReference type="InterPro" id="IPR013702">
    <property type="entry name" value="FIST_domain_N"/>
</dbReference>
<name>A0A6B1F6J2_9SYNE</name>
<protein>
    <recommendedName>
        <fullName evidence="9">Histidine kinase</fullName>
    </recommendedName>
</protein>
<dbReference type="Pfam" id="PF08495">
    <property type="entry name" value="FIST"/>
    <property type="match status" value="1"/>
</dbReference>
<keyword evidence="2" id="KW-1003">Cell membrane</keyword>
<evidence type="ECO:0000259" key="6">
    <source>
        <dbReference type="SMART" id="SM00897"/>
    </source>
</evidence>
<feature type="domain" description="FIST C-domain" evidence="7">
    <location>
        <begin position="252"/>
        <end position="396"/>
    </location>
</feature>
<dbReference type="InterPro" id="IPR019494">
    <property type="entry name" value="FIST_C"/>
</dbReference>
<proteinExistence type="predicted"/>
<reference evidence="8" key="1">
    <citation type="submission" date="2019-09" db="EMBL/GenBank/DDBJ databases">
        <title>Characterisation of the sponge microbiome using genome-centric metagenomics.</title>
        <authorList>
            <person name="Engelberts J.P."/>
            <person name="Robbins S.J."/>
            <person name="De Goeij J.M."/>
            <person name="Aranda M."/>
            <person name="Bell S.C."/>
            <person name="Webster N.S."/>
        </authorList>
    </citation>
    <scope>NUCLEOTIDE SEQUENCE</scope>
    <source>
        <strain evidence="8">SB0676_bin_10</strain>
    </source>
</reference>
<evidence type="ECO:0000313" key="8">
    <source>
        <dbReference type="EMBL" id="MYG37968.1"/>
    </source>
</evidence>
<organism evidence="8">
    <name type="scientific">Synechococcus sp. SB0676_bin_10</name>
    <dbReference type="NCBI Taxonomy" id="2604869"/>
    <lineage>
        <taxon>Bacteria</taxon>
        <taxon>Bacillati</taxon>
        <taxon>Cyanobacteriota</taxon>
        <taxon>Cyanophyceae</taxon>
        <taxon>Synechococcales</taxon>
        <taxon>Synechococcaceae</taxon>
        <taxon>Synechococcus</taxon>
    </lineage>
</organism>
<keyword evidence="5" id="KW-0472">Membrane</keyword>
<comment type="subcellular location">
    <subcellularLocation>
        <location evidence="1">Cell membrane</location>
        <topology evidence="1">Multi-pass membrane protein</topology>
    </subcellularLocation>
</comment>
<accession>A0A6B1F6J2</accession>
<keyword evidence="4" id="KW-1133">Transmembrane helix</keyword>
<evidence type="ECO:0000256" key="4">
    <source>
        <dbReference type="ARBA" id="ARBA00022989"/>
    </source>
</evidence>
<dbReference type="GO" id="GO:0005886">
    <property type="term" value="C:plasma membrane"/>
    <property type="evidence" value="ECO:0007669"/>
    <property type="project" value="UniProtKB-SubCell"/>
</dbReference>
<dbReference type="SMART" id="SM00897">
    <property type="entry name" value="FIST"/>
    <property type="match status" value="1"/>
</dbReference>
<sequence length="434" mass="45862">MLSWLQRGQSRSGEWRSALASDASLEQAIQDLDQQASLRGFGPADLAVVFVSTSFASELSRVLPLLQRRFQATHWLGCCGGGVIGVDRHGQSCELEQQPAVGLSLIRLPGAMLQPFHIDLQSLPDLDGPREPWCQLVGMSHGDAVNGLLLLVDPGSSGIKDLLGGLDYAFAGVPKVGGIAAPHRGAGGSLLFQDKPCTGAIGLAIGGDWIVQAVVAQGCRPIGPVFEVQEARRNVVLKLQADGQEAAGGQAPVTCLQQVIAQLDAADRELVRHSLFVGLASNSFSLSAESGDDFLVRAIVGVDPRNGAIAVADSIRVGQRLQFHLRDGRTSRAELQHLLEQQRRTRLPPLGAFCFACVGRGRSLYGEPDVDSGLCRTTYPRLPIGGLFCSGEIGPVHGVTHLHGFTASWSFLCPKEADQPSAAPPAASSTPAQG</sequence>
<keyword evidence="3" id="KW-0812">Transmembrane</keyword>
<dbReference type="Pfam" id="PF10442">
    <property type="entry name" value="FIST_C"/>
    <property type="match status" value="1"/>
</dbReference>
<evidence type="ECO:0000259" key="7">
    <source>
        <dbReference type="SMART" id="SM01204"/>
    </source>
</evidence>
<dbReference type="SMART" id="SM01204">
    <property type="entry name" value="FIST_C"/>
    <property type="match status" value="1"/>
</dbReference>
<evidence type="ECO:0000256" key="5">
    <source>
        <dbReference type="ARBA" id="ARBA00023136"/>
    </source>
</evidence>
<comment type="caution">
    <text evidence="8">The sequence shown here is derived from an EMBL/GenBank/DDBJ whole genome shotgun (WGS) entry which is preliminary data.</text>
</comment>
<dbReference type="PANTHER" id="PTHR14939:SF5">
    <property type="entry name" value="F-BOX ONLY PROTEIN 22"/>
    <property type="match status" value="1"/>
</dbReference>
<dbReference type="EMBL" id="VYDO01000103">
    <property type="protein sequence ID" value="MYG37968.1"/>
    <property type="molecule type" value="Genomic_DNA"/>
</dbReference>
<evidence type="ECO:0000256" key="1">
    <source>
        <dbReference type="ARBA" id="ARBA00004651"/>
    </source>
</evidence>
<gene>
    <name evidence="8" type="ORF">F4162_02955</name>
</gene>
<feature type="domain" description="FIST" evidence="6">
    <location>
        <begin position="43"/>
        <end position="243"/>
    </location>
</feature>
<evidence type="ECO:0000256" key="3">
    <source>
        <dbReference type="ARBA" id="ARBA00022692"/>
    </source>
</evidence>